<reference evidence="3" key="2">
    <citation type="submission" date="2023-06" db="EMBL/GenBank/DDBJ databases">
        <authorList>
            <consortium name="Lawrence Berkeley National Laboratory"/>
            <person name="Mondo S.J."/>
            <person name="Hensen N."/>
            <person name="Bonometti L."/>
            <person name="Westerberg I."/>
            <person name="Brannstrom I.O."/>
            <person name="Guillou S."/>
            <person name="Cros-Aarteil S."/>
            <person name="Calhoun S."/>
            <person name="Haridas S."/>
            <person name="Kuo A."/>
            <person name="Pangilinan J."/>
            <person name="Riley R."/>
            <person name="Labutti K."/>
            <person name="Andreopoulos B."/>
            <person name="Lipzen A."/>
            <person name="Chen C."/>
            <person name="Yanf M."/>
            <person name="Daum C."/>
            <person name="Ng V."/>
            <person name="Clum A."/>
            <person name="Steindorff A."/>
            <person name="Ohm R."/>
            <person name="Martin F."/>
            <person name="Silar P."/>
            <person name="Natvig D."/>
            <person name="Lalanne C."/>
            <person name="Gautier V."/>
            <person name="Ament-Velasquez S.L."/>
            <person name="Kruys A."/>
            <person name="Hutchinson M.I."/>
            <person name="Powell A.J."/>
            <person name="Barry K."/>
            <person name="Miller A.N."/>
            <person name="Grigoriev I.V."/>
            <person name="Debuchy R."/>
            <person name="Gladieux P."/>
            <person name="Thoren M.H."/>
            <person name="Johannesson H."/>
        </authorList>
    </citation>
    <scope>NUCLEOTIDE SEQUENCE</scope>
    <source>
        <strain evidence="3">PSN324</strain>
    </source>
</reference>
<feature type="transmembrane region" description="Helical" evidence="1">
    <location>
        <begin position="558"/>
        <end position="581"/>
    </location>
</feature>
<organism evidence="3 4">
    <name type="scientific">Cladorrhinum samala</name>
    <dbReference type="NCBI Taxonomy" id="585594"/>
    <lineage>
        <taxon>Eukaryota</taxon>
        <taxon>Fungi</taxon>
        <taxon>Dikarya</taxon>
        <taxon>Ascomycota</taxon>
        <taxon>Pezizomycotina</taxon>
        <taxon>Sordariomycetes</taxon>
        <taxon>Sordariomycetidae</taxon>
        <taxon>Sordariales</taxon>
        <taxon>Podosporaceae</taxon>
        <taxon>Cladorrhinum</taxon>
    </lineage>
</organism>
<dbReference type="AlphaFoldDB" id="A0AAV9HA67"/>
<reference evidence="3" key="1">
    <citation type="journal article" date="2023" name="Mol. Phylogenet. Evol.">
        <title>Genome-scale phylogeny and comparative genomics of the fungal order Sordariales.</title>
        <authorList>
            <person name="Hensen N."/>
            <person name="Bonometti L."/>
            <person name="Westerberg I."/>
            <person name="Brannstrom I.O."/>
            <person name="Guillou S."/>
            <person name="Cros-Aarteil S."/>
            <person name="Calhoun S."/>
            <person name="Haridas S."/>
            <person name="Kuo A."/>
            <person name="Mondo S."/>
            <person name="Pangilinan J."/>
            <person name="Riley R."/>
            <person name="LaButti K."/>
            <person name="Andreopoulos B."/>
            <person name="Lipzen A."/>
            <person name="Chen C."/>
            <person name="Yan M."/>
            <person name="Daum C."/>
            <person name="Ng V."/>
            <person name="Clum A."/>
            <person name="Steindorff A."/>
            <person name="Ohm R.A."/>
            <person name="Martin F."/>
            <person name="Silar P."/>
            <person name="Natvig D.O."/>
            <person name="Lalanne C."/>
            <person name="Gautier V."/>
            <person name="Ament-Velasquez S.L."/>
            <person name="Kruys A."/>
            <person name="Hutchinson M.I."/>
            <person name="Powell A.J."/>
            <person name="Barry K."/>
            <person name="Miller A.N."/>
            <person name="Grigoriev I.V."/>
            <person name="Debuchy R."/>
            <person name="Gladieux P."/>
            <person name="Hiltunen Thoren M."/>
            <person name="Johannesson H."/>
        </authorList>
    </citation>
    <scope>NUCLEOTIDE SEQUENCE</scope>
    <source>
        <strain evidence="3">PSN324</strain>
    </source>
</reference>
<dbReference type="EMBL" id="MU865165">
    <property type="protein sequence ID" value="KAK4456796.1"/>
    <property type="molecule type" value="Genomic_DNA"/>
</dbReference>
<evidence type="ECO:0000256" key="2">
    <source>
        <dbReference type="SAM" id="SignalP"/>
    </source>
</evidence>
<evidence type="ECO:0000313" key="4">
    <source>
        <dbReference type="Proteomes" id="UP001321749"/>
    </source>
</evidence>
<feature type="transmembrane region" description="Helical" evidence="1">
    <location>
        <begin position="276"/>
        <end position="298"/>
    </location>
</feature>
<evidence type="ECO:0000256" key="1">
    <source>
        <dbReference type="SAM" id="Phobius"/>
    </source>
</evidence>
<accession>A0AAV9HA67</accession>
<feature type="transmembrane region" description="Helical" evidence="1">
    <location>
        <begin position="310"/>
        <end position="329"/>
    </location>
</feature>
<evidence type="ECO:0000313" key="3">
    <source>
        <dbReference type="EMBL" id="KAK4456796.1"/>
    </source>
</evidence>
<feature type="transmembrane region" description="Helical" evidence="1">
    <location>
        <begin position="503"/>
        <end position="524"/>
    </location>
</feature>
<keyword evidence="4" id="KW-1185">Reference proteome</keyword>
<keyword evidence="1" id="KW-0472">Membrane</keyword>
<feature type="transmembrane region" description="Helical" evidence="1">
    <location>
        <begin position="438"/>
        <end position="460"/>
    </location>
</feature>
<feature type="chain" id="PRO_5043900223" evidence="2">
    <location>
        <begin position="21"/>
        <end position="613"/>
    </location>
</feature>
<protein>
    <submittedName>
        <fullName evidence="3">Uncharacterized protein</fullName>
    </submittedName>
</protein>
<feature type="signal peptide" evidence="2">
    <location>
        <begin position="1"/>
        <end position="20"/>
    </location>
</feature>
<feature type="transmembrane region" description="Helical" evidence="1">
    <location>
        <begin position="472"/>
        <end position="491"/>
    </location>
</feature>
<keyword evidence="1" id="KW-1133">Transmembrane helix</keyword>
<feature type="transmembrane region" description="Helical" evidence="1">
    <location>
        <begin position="97"/>
        <end position="118"/>
    </location>
</feature>
<dbReference type="Proteomes" id="UP001321749">
    <property type="component" value="Unassembled WGS sequence"/>
</dbReference>
<gene>
    <name evidence="3" type="ORF">QBC42DRAFT_280561</name>
</gene>
<proteinExistence type="predicted"/>
<comment type="caution">
    <text evidence="3">The sequence shown here is derived from an EMBL/GenBank/DDBJ whole genome shotgun (WGS) entry which is preliminary data.</text>
</comment>
<name>A0AAV9HA67_9PEZI</name>
<keyword evidence="1" id="KW-0812">Transmembrane</keyword>
<sequence length="613" mass="68534">MRNSIVFLAVLICLWSGASGQVDLFDQCKARVERILNGTESFGPVNNETIEEYGYIYRGPVAGLHPDFPRERLLTITVKGCKVLCSDPVDWYWTSNIPLTLGIVSNWVIPIIALLAVLPYDSLDQKNRTTGLARSVGPIWELFNWLGSPQTALTAIFFNIYQMRRCVSAAGLSHAGRPGLPFYNAETNQENWKSLKKDAYYVLCCTGQFQTPEENKEEFLKALLYGLFRPLFMRGEAMQNGDLHPNNPRSREAEVWTRELLRAMARQMKTSRRRGVWPTVASILLFFVAYGVSVASAFSSDMGDRTTTHSLAFGILISWFPLVVLFAIVDRNPNSADRTGTLISRWLWNVNAVKAWEADQSLLGTPSWWSQTGEDRVRQQLSGFIGQGRKIGYNGLPYAILSAVAATQDESGQCLHENLVTKTSTLLEQHERHPPTSWWNLSVIAQMLVLVEVGMAVMMSSTVPTIGVGCRSGLYITYGLLTSFTWGLHLLPCFRSQGSLAKVTGRLLCFLATLSLTFTTFASFSGVLKNCTCRCGISGYLDFENAAFYKAHFGVTKWWSAAASVTAIPVASCFFVAVFLIRVLQPLWQDDSEYDENNHEMQNIIGANMDWLN</sequence>
<keyword evidence="2" id="KW-0732">Signal</keyword>